<dbReference type="HAMAP" id="MF_03044">
    <property type="entry name" value="BMT2"/>
    <property type="match status" value="1"/>
</dbReference>
<evidence type="ECO:0000313" key="6">
    <source>
        <dbReference type="Proteomes" id="UP000322873"/>
    </source>
</evidence>
<dbReference type="AlphaFoldDB" id="A0A5M9JZ07"/>
<keyword evidence="6" id="KW-1185">Reference proteome</keyword>
<evidence type="ECO:0000256" key="4">
    <source>
        <dbReference type="HAMAP-Rule" id="MF_03044"/>
    </source>
</evidence>
<dbReference type="Pfam" id="PF11968">
    <property type="entry name" value="Bmt2"/>
    <property type="match status" value="1"/>
</dbReference>
<comment type="similarity">
    <text evidence="4">Belongs to the BMT2 family.</text>
</comment>
<keyword evidence="1 4" id="KW-0489">Methyltransferase</keyword>
<name>A0A5M9JZ07_MONFR</name>
<feature type="binding site" evidence="4">
    <location>
        <position position="123"/>
    </location>
    <ligand>
        <name>S-adenosyl-L-methionine</name>
        <dbReference type="ChEBI" id="CHEBI:59789"/>
    </ligand>
</feature>
<dbReference type="GO" id="GO:0005730">
    <property type="term" value="C:nucleolus"/>
    <property type="evidence" value="ECO:0007669"/>
    <property type="project" value="UniProtKB-SubCell"/>
</dbReference>
<keyword evidence="4" id="KW-0539">Nucleus</keyword>
<feature type="binding site" evidence="4">
    <location>
        <position position="103"/>
    </location>
    <ligand>
        <name>S-adenosyl-L-methionine</name>
        <dbReference type="ChEBI" id="CHEBI:59789"/>
    </ligand>
</feature>
<evidence type="ECO:0000256" key="3">
    <source>
        <dbReference type="ARBA" id="ARBA00022691"/>
    </source>
</evidence>
<gene>
    <name evidence="5" type="ORF">EYC84_003645</name>
</gene>
<evidence type="ECO:0000256" key="1">
    <source>
        <dbReference type="ARBA" id="ARBA00022603"/>
    </source>
</evidence>
<organism evidence="5 6">
    <name type="scientific">Monilinia fructicola</name>
    <name type="common">Brown rot fungus</name>
    <name type="synonym">Ciboria fructicola</name>
    <dbReference type="NCBI Taxonomy" id="38448"/>
    <lineage>
        <taxon>Eukaryota</taxon>
        <taxon>Fungi</taxon>
        <taxon>Dikarya</taxon>
        <taxon>Ascomycota</taxon>
        <taxon>Pezizomycotina</taxon>
        <taxon>Leotiomycetes</taxon>
        <taxon>Helotiales</taxon>
        <taxon>Sclerotiniaceae</taxon>
        <taxon>Monilinia</taxon>
    </lineage>
</organism>
<evidence type="ECO:0000256" key="2">
    <source>
        <dbReference type="ARBA" id="ARBA00022679"/>
    </source>
</evidence>
<dbReference type="InterPro" id="IPR021867">
    <property type="entry name" value="Bmt2/SAMTOR"/>
</dbReference>
<dbReference type="EMBL" id="VICG01000004">
    <property type="protein sequence ID" value="KAA8573126.1"/>
    <property type="molecule type" value="Genomic_DNA"/>
</dbReference>
<dbReference type="GO" id="GO:0016433">
    <property type="term" value="F:rRNA (adenine) methyltransferase activity"/>
    <property type="evidence" value="ECO:0007669"/>
    <property type="project" value="UniProtKB-UniRule"/>
</dbReference>
<comment type="caution">
    <text evidence="5">The sequence shown here is derived from an EMBL/GenBank/DDBJ whole genome shotgun (WGS) entry which is preliminary data.</text>
</comment>
<reference evidence="5 6" key="1">
    <citation type="submission" date="2019-06" db="EMBL/GenBank/DDBJ databases">
        <title>Genome Sequence of the Brown Rot Fungal Pathogen Monilinia fructicola.</title>
        <authorList>
            <person name="De Miccolis Angelini R.M."/>
            <person name="Landi L."/>
            <person name="Abate D."/>
            <person name="Pollastro S."/>
            <person name="Romanazzi G."/>
            <person name="Faretra F."/>
        </authorList>
    </citation>
    <scope>NUCLEOTIDE SEQUENCE [LARGE SCALE GENOMIC DNA]</scope>
    <source>
        <strain evidence="5 6">Mfrc123</strain>
    </source>
</reference>
<dbReference type="VEuPathDB" id="FungiDB:MFRU_027g00210"/>
<protein>
    <recommendedName>
        <fullName evidence="4">25S rRNA adenine-N(1) methyltransferase</fullName>
        <ecNumber evidence="4">2.1.1.-</ecNumber>
    </recommendedName>
</protein>
<comment type="subcellular location">
    <subcellularLocation>
        <location evidence="4">Nucleus</location>
        <location evidence="4">Nucleolus</location>
    </subcellularLocation>
</comment>
<comment type="function">
    <text evidence="4">S-adenosyl-L-methionine-dependent methyltransferase that specifically methylates the N(1) position of an adenine present in helix 65 in 25S rRNA.</text>
</comment>
<accession>A0A5M9JZ07</accession>
<dbReference type="PANTHER" id="PTHR21008:SF1">
    <property type="entry name" value="25S RRNA (ADENINE(2142)-N(1))-METHYLTRANSFERASE"/>
    <property type="match status" value="1"/>
</dbReference>
<keyword evidence="2 4" id="KW-0808">Transferase</keyword>
<dbReference type="Proteomes" id="UP000322873">
    <property type="component" value="Unassembled WGS sequence"/>
</dbReference>
<sequence length="309" mass="34396">MIKKPTQRISSKATRTIIRNHHTLEKRKAKALAEGDEVTAAALTREIASQGGLESYQRASLIGQGNDRGGDSSKILMDWLAPLCKDLKGLVEKNSPVRMLEVGALSTTNACSKSRTFHVERIDLNSQSEGITQQDFMERPLPKDETEKFNIISLSLVLNYVPDGVGRGNMLLRTRKFLETVCPSGEGFSEWFPALFLVLPSPCVNNSRYMDEARLEAIMESLGYVLVKKKLSNKLPASRKVSASHNQYTVYTRRQSPNQALRLYLFVIRNSQHLNGMGDLLYGAEVFEDGVAGDLDSCGLRPIPYLSQT</sequence>
<evidence type="ECO:0000313" key="5">
    <source>
        <dbReference type="EMBL" id="KAA8573126.1"/>
    </source>
</evidence>
<keyword evidence="3 4" id="KW-0949">S-adenosyl-L-methionine</keyword>
<dbReference type="PANTHER" id="PTHR21008">
    <property type="entry name" value="S-ADENOSYLMETHIONINE SENSOR UPSTREAM OF MTORC1-RELATED"/>
    <property type="match status" value="1"/>
</dbReference>
<proteinExistence type="inferred from homology"/>
<dbReference type="EC" id="2.1.1.-" evidence="4"/>